<evidence type="ECO:0000313" key="2">
    <source>
        <dbReference type="Proteomes" id="UP000814140"/>
    </source>
</evidence>
<proteinExistence type="predicted"/>
<sequence>MLNSAWCVQAACRQRAGFLTAVRNVSGLLRLPQQILSRMLSDDDHADWLAAAWFLRSVPCTGADNNLYWMNHGVLASAADQNGNKRQPSARIVMQSHWRNGTAEIKLKRGVEENALSSVQIPRLHVLPRCYFNPAPRHLPKLRCRGTRGRDALRVEEARLDARQHEADHEYWLASLSRNETTTTAH</sequence>
<gene>
    <name evidence="1" type="ORF">BV25DRAFT_1823184</name>
</gene>
<organism evidence="1 2">
    <name type="scientific">Artomyces pyxidatus</name>
    <dbReference type="NCBI Taxonomy" id="48021"/>
    <lineage>
        <taxon>Eukaryota</taxon>
        <taxon>Fungi</taxon>
        <taxon>Dikarya</taxon>
        <taxon>Basidiomycota</taxon>
        <taxon>Agaricomycotina</taxon>
        <taxon>Agaricomycetes</taxon>
        <taxon>Russulales</taxon>
        <taxon>Auriscalpiaceae</taxon>
        <taxon>Artomyces</taxon>
    </lineage>
</organism>
<reference evidence="1" key="2">
    <citation type="journal article" date="2022" name="New Phytol.">
        <title>Evolutionary transition to the ectomycorrhizal habit in the genomes of a hyperdiverse lineage of mushroom-forming fungi.</title>
        <authorList>
            <person name="Looney B."/>
            <person name="Miyauchi S."/>
            <person name="Morin E."/>
            <person name="Drula E."/>
            <person name="Courty P.E."/>
            <person name="Kohler A."/>
            <person name="Kuo A."/>
            <person name="LaButti K."/>
            <person name="Pangilinan J."/>
            <person name="Lipzen A."/>
            <person name="Riley R."/>
            <person name="Andreopoulos W."/>
            <person name="He G."/>
            <person name="Johnson J."/>
            <person name="Nolan M."/>
            <person name="Tritt A."/>
            <person name="Barry K.W."/>
            <person name="Grigoriev I.V."/>
            <person name="Nagy L.G."/>
            <person name="Hibbett D."/>
            <person name="Henrissat B."/>
            <person name="Matheny P.B."/>
            <person name="Labbe J."/>
            <person name="Martin F.M."/>
        </authorList>
    </citation>
    <scope>NUCLEOTIDE SEQUENCE</scope>
    <source>
        <strain evidence="1">HHB10654</strain>
    </source>
</reference>
<name>A0ACB8T7I5_9AGAM</name>
<comment type="caution">
    <text evidence="1">The sequence shown here is derived from an EMBL/GenBank/DDBJ whole genome shotgun (WGS) entry which is preliminary data.</text>
</comment>
<accession>A0ACB8T7I5</accession>
<evidence type="ECO:0000313" key="1">
    <source>
        <dbReference type="EMBL" id="KAI0064225.1"/>
    </source>
</evidence>
<dbReference type="EMBL" id="MU277199">
    <property type="protein sequence ID" value="KAI0064225.1"/>
    <property type="molecule type" value="Genomic_DNA"/>
</dbReference>
<reference evidence="1" key="1">
    <citation type="submission" date="2021-03" db="EMBL/GenBank/DDBJ databases">
        <authorList>
            <consortium name="DOE Joint Genome Institute"/>
            <person name="Ahrendt S."/>
            <person name="Looney B.P."/>
            <person name="Miyauchi S."/>
            <person name="Morin E."/>
            <person name="Drula E."/>
            <person name="Courty P.E."/>
            <person name="Chicoki N."/>
            <person name="Fauchery L."/>
            <person name="Kohler A."/>
            <person name="Kuo A."/>
            <person name="Labutti K."/>
            <person name="Pangilinan J."/>
            <person name="Lipzen A."/>
            <person name="Riley R."/>
            <person name="Andreopoulos W."/>
            <person name="He G."/>
            <person name="Johnson J."/>
            <person name="Barry K.W."/>
            <person name="Grigoriev I.V."/>
            <person name="Nagy L."/>
            <person name="Hibbett D."/>
            <person name="Henrissat B."/>
            <person name="Matheny P.B."/>
            <person name="Labbe J."/>
            <person name="Martin F."/>
        </authorList>
    </citation>
    <scope>NUCLEOTIDE SEQUENCE</scope>
    <source>
        <strain evidence="1">HHB10654</strain>
    </source>
</reference>
<protein>
    <submittedName>
        <fullName evidence="1">Uncharacterized protein</fullName>
    </submittedName>
</protein>
<keyword evidence="2" id="KW-1185">Reference proteome</keyword>
<dbReference type="Proteomes" id="UP000814140">
    <property type="component" value="Unassembled WGS sequence"/>
</dbReference>